<evidence type="ECO:0000259" key="5">
    <source>
        <dbReference type="Pfam" id="PF00149"/>
    </source>
</evidence>
<organism evidence="6 7">
    <name type="scientific">Lupinus albus</name>
    <name type="common">White lupine</name>
    <name type="synonym">Lupinus termis</name>
    <dbReference type="NCBI Taxonomy" id="3870"/>
    <lineage>
        <taxon>Eukaryota</taxon>
        <taxon>Viridiplantae</taxon>
        <taxon>Streptophyta</taxon>
        <taxon>Embryophyta</taxon>
        <taxon>Tracheophyta</taxon>
        <taxon>Spermatophyta</taxon>
        <taxon>Magnoliopsida</taxon>
        <taxon>eudicotyledons</taxon>
        <taxon>Gunneridae</taxon>
        <taxon>Pentapetalae</taxon>
        <taxon>rosids</taxon>
        <taxon>fabids</taxon>
        <taxon>Fabales</taxon>
        <taxon>Fabaceae</taxon>
        <taxon>Papilionoideae</taxon>
        <taxon>50 kb inversion clade</taxon>
        <taxon>genistoids sensu lato</taxon>
        <taxon>core genistoids</taxon>
        <taxon>Genisteae</taxon>
        <taxon>Lupinus</taxon>
    </lineage>
</organism>
<accession>A0A6A4NFE7</accession>
<dbReference type="InterPro" id="IPR029052">
    <property type="entry name" value="Metallo-depent_PP-like"/>
</dbReference>
<gene>
    <name evidence="6" type="ORF">Lalb_Chr25g0288411</name>
</gene>
<keyword evidence="4" id="KW-0325">Glycoprotein</keyword>
<evidence type="ECO:0000256" key="2">
    <source>
        <dbReference type="ARBA" id="ARBA00012646"/>
    </source>
</evidence>
<dbReference type="PANTHER" id="PTHR22953:SF153">
    <property type="entry name" value="PURPLE ACID PHOSPHATASE"/>
    <property type="match status" value="1"/>
</dbReference>
<evidence type="ECO:0000256" key="3">
    <source>
        <dbReference type="ARBA" id="ARBA00022729"/>
    </source>
</evidence>
<dbReference type="EMBL" id="WOCE01000025">
    <property type="protein sequence ID" value="KAE9585387.1"/>
    <property type="molecule type" value="Genomic_DNA"/>
</dbReference>
<reference evidence="7" key="1">
    <citation type="journal article" date="2020" name="Nat. Commun.">
        <title>Genome sequence of the cluster root forming white lupin.</title>
        <authorList>
            <person name="Hufnagel B."/>
            <person name="Marques A."/>
            <person name="Soriano A."/>
            <person name="Marques L."/>
            <person name="Divol F."/>
            <person name="Doumas P."/>
            <person name="Sallet E."/>
            <person name="Mancinotti D."/>
            <person name="Carrere S."/>
            <person name="Marande W."/>
            <person name="Arribat S."/>
            <person name="Keller J."/>
            <person name="Huneau C."/>
            <person name="Blein T."/>
            <person name="Aime D."/>
            <person name="Laguerre M."/>
            <person name="Taylor J."/>
            <person name="Schubert V."/>
            <person name="Nelson M."/>
            <person name="Geu-Flores F."/>
            <person name="Crespi M."/>
            <person name="Gallardo-Guerrero K."/>
            <person name="Delaux P.-M."/>
            <person name="Salse J."/>
            <person name="Berges H."/>
            <person name="Guyot R."/>
            <person name="Gouzy J."/>
            <person name="Peret B."/>
        </authorList>
    </citation>
    <scope>NUCLEOTIDE SEQUENCE [LARGE SCALE GENOMIC DNA]</scope>
    <source>
        <strain evidence="7">cv. Amiga</strain>
    </source>
</reference>
<dbReference type="PANTHER" id="PTHR22953">
    <property type="entry name" value="ACID PHOSPHATASE RELATED"/>
    <property type="match status" value="1"/>
</dbReference>
<dbReference type="InterPro" id="IPR004843">
    <property type="entry name" value="Calcineurin-like_PHP"/>
</dbReference>
<protein>
    <recommendedName>
        <fullName evidence="2">acid phosphatase</fullName>
        <ecNumber evidence="2">3.1.3.2</ecNumber>
    </recommendedName>
</protein>
<dbReference type="Pfam" id="PF00149">
    <property type="entry name" value="Metallophos"/>
    <property type="match status" value="1"/>
</dbReference>
<dbReference type="InterPro" id="IPR039331">
    <property type="entry name" value="PAPs-like"/>
</dbReference>
<evidence type="ECO:0000256" key="1">
    <source>
        <dbReference type="ARBA" id="ARBA00000032"/>
    </source>
</evidence>
<dbReference type="Proteomes" id="UP000447434">
    <property type="component" value="Chromosome 25"/>
</dbReference>
<evidence type="ECO:0000256" key="4">
    <source>
        <dbReference type="ARBA" id="ARBA00023180"/>
    </source>
</evidence>
<feature type="domain" description="Calcineurin-like phosphoesterase" evidence="5">
    <location>
        <begin position="2"/>
        <end position="167"/>
    </location>
</feature>
<evidence type="ECO:0000313" key="7">
    <source>
        <dbReference type="Proteomes" id="UP000447434"/>
    </source>
</evidence>
<comment type="catalytic activity">
    <reaction evidence="1">
        <text>a phosphate monoester + H2O = an alcohol + phosphate</text>
        <dbReference type="Rhea" id="RHEA:15017"/>
        <dbReference type="ChEBI" id="CHEBI:15377"/>
        <dbReference type="ChEBI" id="CHEBI:30879"/>
        <dbReference type="ChEBI" id="CHEBI:43474"/>
        <dbReference type="ChEBI" id="CHEBI:67140"/>
        <dbReference type="EC" id="3.1.3.2"/>
    </reaction>
</comment>
<keyword evidence="3" id="KW-0732">Signal</keyword>
<dbReference type="Gene3D" id="3.60.21.10">
    <property type="match status" value="1"/>
</dbReference>
<evidence type="ECO:0000313" key="6">
    <source>
        <dbReference type="EMBL" id="KAE9585387.1"/>
    </source>
</evidence>
<dbReference type="SUPFAM" id="SSF56300">
    <property type="entry name" value="Metallo-dependent phosphatases"/>
    <property type="match status" value="1"/>
</dbReference>
<keyword evidence="7" id="KW-1185">Reference proteome</keyword>
<comment type="caution">
    <text evidence="6">The sequence shown here is derived from an EMBL/GenBank/DDBJ whole genome shotgun (WGS) entry which is preliminary data.</text>
</comment>
<dbReference type="InterPro" id="IPR041792">
    <property type="entry name" value="MPP_PAP"/>
</dbReference>
<dbReference type="AlphaFoldDB" id="A0A6A4NFE7"/>
<dbReference type="CDD" id="cd00839">
    <property type="entry name" value="MPP_PAPs"/>
    <property type="match status" value="1"/>
</dbReference>
<proteinExistence type="predicted"/>
<dbReference type="GO" id="GO:0003993">
    <property type="term" value="F:acid phosphatase activity"/>
    <property type="evidence" value="ECO:0007669"/>
    <property type="project" value="UniProtKB-EC"/>
</dbReference>
<dbReference type="EC" id="3.1.3.2" evidence="2"/>
<dbReference type="OrthoDB" id="45007at2759"/>
<name>A0A6A4NFE7_LUPAL</name>
<sequence>MLLLAGDLSYANKIQQLWDTFGLLIEPYASQRPWMVTTGDHDVEKIILIHRRSFTAYNTRWLMPFDESGSNSNQYYSFYKAGVHITMLGSYTDFDSNSDQYKWLQADLQKVDRNVTPWVVVIIHAPWYNSNTAHQVDYESIYAKADLEDLIYQNHVDLVISAHTHAYERFVSILL</sequence>